<evidence type="ECO:0000313" key="1">
    <source>
        <dbReference type="EMBL" id="MPN31800.1"/>
    </source>
</evidence>
<organism evidence="1">
    <name type="scientific">bioreactor metagenome</name>
    <dbReference type="NCBI Taxonomy" id="1076179"/>
    <lineage>
        <taxon>unclassified sequences</taxon>
        <taxon>metagenomes</taxon>
        <taxon>ecological metagenomes</taxon>
    </lineage>
</organism>
<reference evidence="1" key="1">
    <citation type="submission" date="2019-08" db="EMBL/GenBank/DDBJ databases">
        <authorList>
            <person name="Kucharzyk K."/>
            <person name="Murdoch R.W."/>
            <person name="Higgins S."/>
            <person name="Loffler F."/>
        </authorList>
    </citation>
    <scope>NUCLEOTIDE SEQUENCE</scope>
</reference>
<protein>
    <submittedName>
        <fullName evidence="1">Uncharacterized protein</fullName>
    </submittedName>
</protein>
<name>A0A645GZG1_9ZZZZ</name>
<gene>
    <name evidence="1" type="ORF">SDC9_179275</name>
</gene>
<dbReference type="EMBL" id="VSSQ01083493">
    <property type="protein sequence ID" value="MPN31800.1"/>
    <property type="molecule type" value="Genomic_DNA"/>
</dbReference>
<sequence length="177" mass="19956">MSHHVLGPSGYLQAVSVDYRAQIVKLVVACRHGAFPYGAFCQLAVAHYRIDSVVPVIHLPRKRHSHADRKAMPQRAGVHLDSRKLVVGMSDKLGAEFAELGDHILDIKESLCCQDRIVRFHGMPFAHDELVAVRVICIQRAYIHLIKINLCQYLHDAHVSADMSGFPFHNHVDYIFS</sequence>
<accession>A0A645GZG1</accession>
<dbReference type="AlphaFoldDB" id="A0A645GZG1"/>
<comment type="caution">
    <text evidence="1">The sequence shown here is derived from an EMBL/GenBank/DDBJ whole genome shotgun (WGS) entry which is preliminary data.</text>
</comment>
<proteinExistence type="predicted"/>